<evidence type="ECO:0000256" key="3">
    <source>
        <dbReference type="ARBA" id="ARBA00006576"/>
    </source>
</evidence>
<dbReference type="InterPro" id="IPR016193">
    <property type="entry name" value="Cytidine_deaminase-like"/>
</dbReference>
<dbReference type="CDD" id="cd01283">
    <property type="entry name" value="cytidine_deaminase"/>
    <property type="match status" value="1"/>
</dbReference>
<comment type="function">
    <text evidence="2 13">This enzyme scavenges exogenous and endogenous cytidine and 2'-deoxycytidine for UMP synthesis.</text>
</comment>
<dbReference type="InterPro" id="IPR050202">
    <property type="entry name" value="Cyt/Deoxycyt_deaminase"/>
</dbReference>
<protein>
    <recommendedName>
        <fullName evidence="4 13">Cytidine deaminase</fullName>
        <ecNumber evidence="4 13">3.5.4.5</ecNumber>
    </recommendedName>
    <alternativeName>
        <fullName evidence="8 13">Cytidine aminohydrolase</fullName>
    </alternativeName>
</protein>
<dbReference type="AlphaFoldDB" id="A0AAN5CR83"/>
<evidence type="ECO:0000256" key="8">
    <source>
        <dbReference type="ARBA" id="ARBA00032005"/>
    </source>
</evidence>
<dbReference type="EC" id="3.5.4.5" evidence="4 13"/>
<dbReference type="InterPro" id="IPR002125">
    <property type="entry name" value="CMP_dCMP_dom"/>
</dbReference>
<evidence type="ECO:0000256" key="2">
    <source>
        <dbReference type="ARBA" id="ARBA00003949"/>
    </source>
</evidence>
<evidence type="ECO:0000256" key="13">
    <source>
        <dbReference type="RuleBase" id="RU364006"/>
    </source>
</evidence>
<dbReference type="FunFam" id="3.40.140.10:FF:000008">
    <property type="entry name" value="Cytidine deaminase"/>
    <property type="match status" value="1"/>
</dbReference>
<feature type="binding site" evidence="12">
    <location>
        <position position="92"/>
    </location>
    <ligand>
        <name>Zn(2+)</name>
        <dbReference type="ChEBI" id="CHEBI:29105"/>
        <note>catalytic</note>
    </ligand>
</feature>
<dbReference type="Gene3D" id="3.40.140.10">
    <property type="entry name" value="Cytidine Deaminase, domain 2"/>
    <property type="match status" value="1"/>
</dbReference>
<comment type="catalytic activity">
    <reaction evidence="13">
        <text>2'-deoxycytidine + H2O + H(+) = 2'-deoxyuridine + NH4(+)</text>
        <dbReference type="Rhea" id="RHEA:13433"/>
        <dbReference type="ChEBI" id="CHEBI:15377"/>
        <dbReference type="ChEBI" id="CHEBI:15378"/>
        <dbReference type="ChEBI" id="CHEBI:15698"/>
        <dbReference type="ChEBI" id="CHEBI:16450"/>
        <dbReference type="ChEBI" id="CHEBI:28938"/>
        <dbReference type="EC" id="3.5.4.5"/>
    </reaction>
</comment>
<evidence type="ECO:0000256" key="6">
    <source>
        <dbReference type="ARBA" id="ARBA00022801"/>
    </source>
</evidence>
<name>A0AAN5CR83_9BILA</name>
<accession>A0AAN5CR83</accession>
<dbReference type="InterPro" id="IPR016192">
    <property type="entry name" value="APOBEC/CMP_deaminase_Zn-bd"/>
</dbReference>
<sequence length="143" mass="15345">FSKMNQQELLDRARENLANAYCPYSKFPVSAVLVCEDGTIVHGVNVENASYGGTICAERSALVSAASAGHRKFKSITIVTNLEKPASPCGLCRQFMVEFGDYEVVMGGADGSVQVSSTLKLLPFAFTPASLDEFNAQPCKPCN</sequence>
<dbReference type="NCBIfam" id="TIGR01354">
    <property type="entry name" value="cyt_deam_tetra"/>
    <property type="match status" value="1"/>
</dbReference>
<dbReference type="PROSITE" id="PS51747">
    <property type="entry name" value="CYT_DCMP_DEAMINASES_2"/>
    <property type="match status" value="1"/>
</dbReference>
<evidence type="ECO:0000256" key="4">
    <source>
        <dbReference type="ARBA" id="ARBA00012783"/>
    </source>
</evidence>
<dbReference type="PROSITE" id="PS00903">
    <property type="entry name" value="CYT_DCMP_DEAMINASES_1"/>
    <property type="match status" value="1"/>
</dbReference>
<dbReference type="PANTHER" id="PTHR11644">
    <property type="entry name" value="CYTIDINE DEAMINASE"/>
    <property type="match status" value="1"/>
</dbReference>
<evidence type="ECO:0000256" key="1">
    <source>
        <dbReference type="ARBA" id="ARBA00001947"/>
    </source>
</evidence>
<evidence type="ECO:0000256" key="10">
    <source>
        <dbReference type="PIRSR" id="PIRSR606262-1"/>
    </source>
</evidence>
<evidence type="ECO:0000256" key="7">
    <source>
        <dbReference type="ARBA" id="ARBA00022833"/>
    </source>
</evidence>
<feature type="domain" description="CMP/dCMP-type deaminase" evidence="14">
    <location>
        <begin position="4"/>
        <end position="129"/>
    </location>
</feature>
<feature type="binding site" evidence="11">
    <location>
        <begin position="45"/>
        <end position="51"/>
    </location>
    <ligand>
        <name>substrate</name>
    </ligand>
</feature>
<comment type="similarity">
    <text evidence="3 13">Belongs to the cytidine and deoxycytidylate deaminase family.</text>
</comment>
<evidence type="ECO:0000259" key="14">
    <source>
        <dbReference type="PROSITE" id="PS51747"/>
    </source>
</evidence>
<keyword evidence="5 12" id="KW-0479">Metal-binding</keyword>
<evidence type="ECO:0000313" key="16">
    <source>
        <dbReference type="Proteomes" id="UP001328107"/>
    </source>
</evidence>
<organism evidence="15 16">
    <name type="scientific">Pristionchus mayeri</name>
    <dbReference type="NCBI Taxonomy" id="1317129"/>
    <lineage>
        <taxon>Eukaryota</taxon>
        <taxon>Metazoa</taxon>
        <taxon>Ecdysozoa</taxon>
        <taxon>Nematoda</taxon>
        <taxon>Chromadorea</taxon>
        <taxon>Rhabditida</taxon>
        <taxon>Rhabditina</taxon>
        <taxon>Diplogasteromorpha</taxon>
        <taxon>Diplogasteroidea</taxon>
        <taxon>Neodiplogasteridae</taxon>
        <taxon>Pristionchus</taxon>
    </lineage>
</organism>
<comment type="catalytic activity">
    <reaction evidence="9 13">
        <text>cytidine + H2O + H(+) = uridine + NH4(+)</text>
        <dbReference type="Rhea" id="RHEA:16069"/>
        <dbReference type="ChEBI" id="CHEBI:15377"/>
        <dbReference type="ChEBI" id="CHEBI:15378"/>
        <dbReference type="ChEBI" id="CHEBI:16704"/>
        <dbReference type="ChEBI" id="CHEBI:17562"/>
        <dbReference type="ChEBI" id="CHEBI:28938"/>
        <dbReference type="EC" id="3.5.4.5"/>
    </reaction>
</comment>
<dbReference type="GO" id="GO:0042802">
    <property type="term" value="F:identical protein binding"/>
    <property type="evidence" value="ECO:0007669"/>
    <property type="project" value="UniProtKB-ARBA"/>
</dbReference>
<dbReference type="GO" id="GO:0004126">
    <property type="term" value="F:cytidine deaminase activity"/>
    <property type="evidence" value="ECO:0007669"/>
    <property type="project" value="UniProtKB-UniRule"/>
</dbReference>
<keyword evidence="16" id="KW-1185">Reference proteome</keyword>
<gene>
    <name evidence="15" type="ORF">PMAYCL1PPCAC_19247</name>
</gene>
<evidence type="ECO:0000256" key="5">
    <source>
        <dbReference type="ARBA" id="ARBA00022723"/>
    </source>
</evidence>
<dbReference type="GO" id="GO:0055086">
    <property type="term" value="P:nucleobase-containing small molecule metabolic process"/>
    <property type="evidence" value="ECO:0007669"/>
    <property type="project" value="UniProtKB-ARBA"/>
</dbReference>
<keyword evidence="6 13" id="KW-0378">Hydrolase</keyword>
<dbReference type="GO" id="GO:0005829">
    <property type="term" value="C:cytosol"/>
    <property type="evidence" value="ECO:0007669"/>
    <property type="project" value="TreeGrafter"/>
</dbReference>
<evidence type="ECO:0000256" key="12">
    <source>
        <dbReference type="PIRSR" id="PIRSR606262-3"/>
    </source>
</evidence>
<evidence type="ECO:0000256" key="9">
    <source>
        <dbReference type="ARBA" id="ARBA00049558"/>
    </source>
</evidence>
<evidence type="ECO:0000313" key="15">
    <source>
        <dbReference type="EMBL" id="GMR49052.1"/>
    </source>
</evidence>
<dbReference type="NCBIfam" id="NF004064">
    <property type="entry name" value="PRK05578.1"/>
    <property type="match status" value="1"/>
</dbReference>
<comment type="cofactor">
    <cofactor evidence="1 12 13">
        <name>Zn(2+)</name>
        <dbReference type="ChEBI" id="CHEBI:29105"/>
    </cofactor>
</comment>
<comment type="caution">
    <text evidence="15">The sequence shown here is derived from an EMBL/GenBank/DDBJ whole genome shotgun (WGS) entry which is preliminary data.</text>
</comment>
<feature type="binding site" evidence="12">
    <location>
        <position position="89"/>
    </location>
    <ligand>
        <name>Zn(2+)</name>
        <dbReference type="ChEBI" id="CHEBI:29105"/>
        <note>catalytic</note>
    </ligand>
</feature>
<feature type="active site" description="Proton donor" evidence="10">
    <location>
        <position position="58"/>
    </location>
</feature>
<feature type="binding site" evidence="12">
    <location>
        <position position="56"/>
    </location>
    <ligand>
        <name>Zn(2+)</name>
        <dbReference type="ChEBI" id="CHEBI:29105"/>
        <note>catalytic</note>
    </ligand>
</feature>
<evidence type="ECO:0000256" key="11">
    <source>
        <dbReference type="PIRSR" id="PIRSR606262-2"/>
    </source>
</evidence>
<dbReference type="InterPro" id="IPR006262">
    <property type="entry name" value="Cyt_deam_tetra"/>
</dbReference>
<dbReference type="GO" id="GO:0008270">
    <property type="term" value="F:zinc ion binding"/>
    <property type="evidence" value="ECO:0007669"/>
    <property type="project" value="UniProtKB-UniRule"/>
</dbReference>
<dbReference type="SUPFAM" id="SSF53927">
    <property type="entry name" value="Cytidine deaminase-like"/>
    <property type="match status" value="1"/>
</dbReference>
<proteinExistence type="inferred from homology"/>
<dbReference type="Proteomes" id="UP001328107">
    <property type="component" value="Unassembled WGS sequence"/>
</dbReference>
<dbReference type="PANTHER" id="PTHR11644:SF2">
    <property type="entry name" value="CYTIDINE DEAMINASE"/>
    <property type="match status" value="1"/>
</dbReference>
<feature type="non-terminal residue" evidence="15">
    <location>
        <position position="1"/>
    </location>
</feature>
<dbReference type="Pfam" id="PF00383">
    <property type="entry name" value="dCMP_cyt_deam_1"/>
    <property type="match status" value="1"/>
</dbReference>
<dbReference type="GO" id="GO:0072527">
    <property type="term" value="P:pyrimidine-containing compound metabolic process"/>
    <property type="evidence" value="ECO:0007669"/>
    <property type="project" value="UniProtKB-ARBA"/>
</dbReference>
<reference evidence="16" key="1">
    <citation type="submission" date="2022-10" db="EMBL/GenBank/DDBJ databases">
        <title>Genome assembly of Pristionchus species.</title>
        <authorList>
            <person name="Yoshida K."/>
            <person name="Sommer R.J."/>
        </authorList>
    </citation>
    <scope>NUCLEOTIDE SEQUENCE [LARGE SCALE GENOMIC DNA]</scope>
    <source>
        <strain evidence="16">RS5460</strain>
    </source>
</reference>
<dbReference type="EMBL" id="BTRK01000004">
    <property type="protein sequence ID" value="GMR49052.1"/>
    <property type="molecule type" value="Genomic_DNA"/>
</dbReference>
<keyword evidence="7 12" id="KW-0862">Zinc</keyword>